<dbReference type="PATRIC" id="fig|857265.3.peg.3061"/>
<comment type="similarity">
    <text evidence="2">Belongs to the short-chain dehydrogenases/reductases (SDR) family.</text>
</comment>
<dbReference type="Gene3D" id="3.40.50.720">
    <property type="entry name" value="NAD(P)-binding Rossmann-like Domain"/>
    <property type="match status" value="1"/>
</dbReference>
<dbReference type="NCBIfam" id="NF004846">
    <property type="entry name" value="PRK06197.1"/>
    <property type="match status" value="1"/>
</dbReference>
<dbReference type="InterPro" id="IPR036291">
    <property type="entry name" value="NAD(P)-bd_dom_sf"/>
</dbReference>
<dbReference type="NCBIfam" id="NF004513">
    <property type="entry name" value="PRK05854.1"/>
    <property type="match status" value="1"/>
</dbReference>
<keyword evidence="4" id="KW-1185">Reference proteome</keyword>
<dbReference type="SUPFAM" id="SSF51735">
    <property type="entry name" value="NAD(P)-binding Rossmann-fold domains"/>
    <property type="match status" value="1"/>
</dbReference>
<dbReference type="Pfam" id="PF00106">
    <property type="entry name" value="adh_short"/>
    <property type="match status" value="1"/>
</dbReference>
<dbReference type="PROSITE" id="PS00061">
    <property type="entry name" value="ADH_SHORT"/>
    <property type="match status" value="1"/>
</dbReference>
<dbReference type="Proteomes" id="UP000037939">
    <property type="component" value="Unassembled WGS sequence"/>
</dbReference>
<dbReference type="PRINTS" id="PR00081">
    <property type="entry name" value="GDHRDH"/>
</dbReference>
<protein>
    <submittedName>
        <fullName evidence="3">Fatty acyl-CoA reductase</fullName>
        <ecNumber evidence="3">1.2.1.-</ecNumber>
    </submittedName>
</protein>
<sequence length="311" mass="33567">MTEISAWRTRDIPSQNGRHILITGATGGLGYETAMALAGAGADVLLTGRNASKGAAALAHICQQHPQARVQFEHLDLASLNSVRDFAHAQHEAGKPIDVLINNAGVMMPPKRTMTVDGFELQLGTNYLGHYALTALLLPLLRGGNRPRVVSLASVAHRRARIHFDDLQAQRRYHAWRVYGQSKLALLLFALELQRHSARGNWGIASMAAHPGYASTDLFHNAAGTDSWLKRMTSLVQPWVGQSAAAGALPTLYAASAADAVGGAYYGPDGWQELKGNVQIARVARYARDKAVAARLWQVSAELTGVTWPTP</sequence>
<dbReference type="GO" id="GO:0016491">
    <property type="term" value="F:oxidoreductase activity"/>
    <property type="evidence" value="ECO:0007669"/>
    <property type="project" value="UniProtKB-KW"/>
</dbReference>
<accession>A0A0N0XI17</accession>
<reference evidence="3 4" key="1">
    <citation type="submission" date="2015-07" db="EMBL/GenBank/DDBJ databases">
        <title>Draft genome sequence of the Amantichitinum ursilacus IGB-41, a new chitin-degrading bacterium.</title>
        <authorList>
            <person name="Kirstahler P."/>
            <person name="Guenther M."/>
            <person name="Grumaz C."/>
            <person name="Rupp S."/>
            <person name="Zibek S."/>
            <person name="Sohn K."/>
        </authorList>
    </citation>
    <scope>NUCLEOTIDE SEQUENCE [LARGE SCALE GENOMIC DNA]</scope>
    <source>
        <strain evidence="3 4">IGB-41</strain>
    </source>
</reference>
<dbReference type="EC" id="1.2.1.-" evidence="3"/>
<comment type="caution">
    <text evidence="3">The sequence shown here is derived from an EMBL/GenBank/DDBJ whole genome shotgun (WGS) entry which is preliminary data.</text>
</comment>
<evidence type="ECO:0000256" key="1">
    <source>
        <dbReference type="ARBA" id="ARBA00023002"/>
    </source>
</evidence>
<dbReference type="PANTHER" id="PTHR43157:SF31">
    <property type="entry name" value="PHOSPHATIDYLINOSITOL-GLYCAN BIOSYNTHESIS CLASS F PROTEIN"/>
    <property type="match status" value="1"/>
</dbReference>
<dbReference type="STRING" id="857265.WG78_14885"/>
<proteinExistence type="inferred from homology"/>
<organism evidence="3 4">
    <name type="scientific">Amantichitinum ursilacus</name>
    <dbReference type="NCBI Taxonomy" id="857265"/>
    <lineage>
        <taxon>Bacteria</taxon>
        <taxon>Pseudomonadati</taxon>
        <taxon>Pseudomonadota</taxon>
        <taxon>Betaproteobacteria</taxon>
        <taxon>Neisseriales</taxon>
        <taxon>Chitinibacteraceae</taxon>
        <taxon>Amantichitinum</taxon>
    </lineage>
</organism>
<evidence type="ECO:0000256" key="2">
    <source>
        <dbReference type="RuleBase" id="RU000363"/>
    </source>
</evidence>
<dbReference type="PRINTS" id="PR00080">
    <property type="entry name" value="SDRFAMILY"/>
</dbReference>
<evidence type="ECO:0000313" key="4">
    <source>
        <dbReference type="Proteomes" id="UP000037939"/>
    </source>
</evidence>
<dbReference type="AlphaFoldDB" id="A0A0N0XI17"/>
<keyword evidence="1 3" id="KW-0560">Oxidoreductase</keyword>
<dbReference type="InterPro" id="IPR020904">
    <property type="entry name" value="Sc_DH/Rdtase_CS"/>
</dbReference>
<dbReference type="EMBL" id="LAQT01000011">
    <property type="protein sequence ID" value="KPC51962.1"/>
    <property type="molecule type" value="Genomic_DNA"/>
</dbReference>
<gene>
    <name evidence="3" type="primary">acr1</name>
    <name evidence="3" type="ORF">WG78_14885</name>
</gene>
<dbReference type="RefSeq" id="WP_201782454.1">
    <property type="nucleotide sequence ID" value="NZ_LAQT01000011.1"/>
</dbReference>
<evidence type="ECO:0000313" key="3">
    <source>
        <dbReference type="EMBL" id="KPC51962.1"/>
    </source>
</evidence>
<name>A0A0N0XI17_9NEIS</name>
<dbReference type="PANTHER" id="PTHR43157">
    <property type="entry name" value="PHOSPHATIDYLINOSITOL-GLYCAN BIOSYNTHESIS CLASS F PROTEIN-RELATED"/>
    <property type="match status" value="1"/>
</dbReference>
<dbReference type="InterPro" id="IPR002347">
    <property type="entry name" value="SDR_fam"/>
</dbReference>